<dbReference type="AlphaFoldDB" id="A0A381N5A6"/>
<comment type="similarity">
    <text evidence="1">Belongs to the NusB family.</text>
</comment>
<dbReference type="NCBIfam" id="TIGR01951">
    <property type="entry name" value="nusB"/>
    <property type="match status" value="1"/>
</dbReference>
<dbReference type="GO" id="GO:0005829">
    <property type="term" value="C:cytosol"/>
    <property type="evidence" value="ECO:0007669"/>
    <property type="project" value="TreeGrafter"/>
</dbReference>
<sequence>VLYEAELRAVPAAQILEHQVVELDSFVVDLVVGVTDNVEQLDAEIDALLDQGWSLDRLGMLDLWILRLGVHELLRNDAPVAVVINEAVELGNQFGATEESGRFINGVLGAAAKRLL</sequence>
<name>A0A381N5A6_9ZZZZ</name>
<dbReference type="InterPro" id="IPR011605">
    <property type="entry name" value="NusB_fam"/>
</dbReference>
<dbReference type="InterPro" id="IPR035926">
    <property type="entry name" value="NusB-like_sf"/>
</dbReference>
<evidence type="ECO:0000259" key="6">
    <source>
        <dbReference type="Pfam" id="PF01029"/>
    </source>
</evidence>
<dbReference type="GO" id="GO:0031564">
    <property type="term" value="P:transcription antitermination"/>
    <property type="evidence" value="ECO:0007669"/>
    <property type="project" value="UniProtKB-KW"/>
</dbReference>
<dbReference type="PANTHER" id="PTHR11078">
    <property type="entry name" value="N UTILIZATION SUBSTANCE PROTEIN B-RELATED"/>
    <property type="match status" value="1"/>
</dbReference>
<dbReference type="InterPro" id="IPR006027">
    <property type="entry name" value="NusB_RsmB_TIM44"/>
</dbReference>
<accession>A0A381N5A6</accession>
<dbReference type="EMBL" id="UINC01000111">
    <property type="protein sequence ID" value="SUZ49254.1"/>
    <property type="molecule type" value="Genomic_DNA"/>
</dbReference>
<evidence type="ECO:0000256" key="3">
    <source>
        <dbReference type="ARBA" id="ARBA00022884"/>
    </source>
</evidence>
<evidence type="ECO:0000256" key="1">
    <source>
        <dbReference type="ARBA" id="ARBA00005952"/>
    </source>
</evidence>
<keyword evidence="2" id="KW-0889">Transcription antitermination</keyword>
<dbReference type="Pfam" id="PF01029">
    <property type="entry name" value="NusB"/>
    <property type="match status" value="1"/>
</dbReference>
<keyword evidence="3" id="KW-0694">RNA-binding</keyword>
<dbReference type="PANTHER" id="PTHR11078:SF3">
    <property type="entry name" value="ANTITERMINATION NUSB DOMAIN-CONTAINING PROTEIN"/>
    <property type="match status" value="1"/>
</dbReference>
<protein>
    <recommendedName>
        <fullName evidence="6">NusB/RsmB/TIM44 domain-containing protein</fullName>
    </recommendedName>
</protein>
<dbReference type="Gene3D" id="1.10.940.10">
    <property type="entry name" value="NusB-like"/>
    <property type="match status" value="1"/>
</dbReference>
<feature type="domain" description="NusB/RsmB/TIM44" evidence="6">
    <location>
        <begin position="23"/>
        <end position="113"/>
    </location>
</feature>
<feature type="non-terminal residue" evidence="7">
    <location>
        <position position="1"/>
    </location>
</feature>
<evidence type="ECO:0000256" key="5">
    <source>
        <dbReference type="ARBA" id="ARBA00023163"/>
    </source>
</evidence>
<dbReference type="SUPFAM" id="SSF48013">
    <property type="entry name" value="NusB-like"/>
    <property type="match status" value="1"/>
</dbReference>
<dbReference type="GO" id="GO:0003723">
    <property type="term" value="F:RNA binding"/>
    <property type="evidence" value="ECO:0007669"/>
    <property type="project" value="UniProtKB-KW"/>
</dbReference>
<evidence type="ECO:0000256" key="4">
    <source>
        <dbReference type="ARBA" id="ARBA00023015"/>
    </source>
</evidence>
<organism evidence="7">
    <name type="scientific">marine metagenome</name>
    <dbReference type="NCBI Taxonomy" id="408172"/>
    <lineage>
        <taxon>unclassified sequences</taxon>
        <taxon>metagenomes</taxon>
        <taxon>ecological metagenomes</taxon>
    </lineage>
</organism>
<evidence type="ECO:0000313" key="7">
    <source>
        <dbReference type="EMBL" id="SUZ49254.1"/>
    </source>
</evidence>
<evidence type="ECO:0000256" key="2">
    <source>
        <dbReference type="ARBA" id="ARBA00022814"/>
    </source>
</evidence>
<proteinExistence type="inferred from homology"/>
<dbReference type="GO" id="GO:0006353">
    <property type="term" value="P:DNA-templated transcription termination"/>
    <property type="evidence" value="ECO:0007669"/>
    <property type="project" value="InterPro"/>
</dbReference>
<keyword evidence="5" id="KW-0804">Transcription</keyword>
<reference evidence="7" key="1">
    <citation type="submission" date="2018-05" db="EMBL/GenBank/DDBJ databases">
        <authorList>
            <person name="Lanie J.A."/>
            <person name="Ng W.-L."/>
            <person name="Kazmierczak K.M."/>
            <person name="Andrzejewski T.M."/>
            <person name="Davidsen T.M."/>
            <person name="Wayne K.J."/>
            <person name="Tettelin H."/>
            <person name="Glass J.I."/>
            <person name="Rusch D."/>
            <person name="Podicherti R."/>
            <person name="Tsui H.-C.T."/>
            <person name="Winkler M.E."/>
        </authorList>
    </citation>
    <scope>NUCLEOTIDE SEQUENCE</scope>
</reference>
<keyword evidence="4" id="KW-0805">Transcription regulation</keyword>
<gene>
    <name evidence="7" type="ORF">METZ01_LOCUS2108</name>
</gene>